<evidence type="ECO:0000256" key="5">
    <source>
        <dbReference type="RuleBase" id="RU000571"/>
    </source>
</evidence>
<feature type="compositionally biased region" description="Basic residues" evidence="6">
    <location>
        <begin position="18"/>
        <end position="38"/>
    </location>
</feature>
<dbReference type="InterPro" id="IPR000473">
    <property type="entry name" value="Ribosomal_bL36"/>
</dbReference>
<organism evidence="7 8">
    <name type="scientific">Candidatus Kaiserbacteria bacterium CG10_big_fil_rev_8_21_14_0_10_45_20</name>
    <dbReference type="NCBI Taxonomy" id="1974607"/>
    <lineage>
        <taxon>Bacteria</taxon>
        <taxon>Candidatus Kaiseribacteriota</taxon>
    </lineage>
</organism>
<evidence type="ECO:0000256" key="4">
    <source>
        <dbReference type="HAMAP-Rule" id="MF_00251"/>
    </source>
</evidence>
<keyword evidence="3 4" id="KW-0687">Ribonucleoprotein</keyword>
<comment type="similarity">
    <text evidence="1 4 5">Belongs to the bacterial ribosomal protein bL36 family.</text>
</comment>
<evidence type="ECO:0000256" key="2">
    <source>
        <dbReference type="ARBA" id="ARBA00022980"/>
    </source>
</evidence>
<comment type="caution">
    <text evidence="7">The sequence shown here is derived from an EMBL/GenBank/DDBJ whole genome shotgun (WGS) entry which is preliminary data.</text>
</comment>
<evidence type="ECO:0000256" key="6">
    <source>
        <dbReference type="SAM" id="MobiDB-lite"/>
    </source>
</evidence>
<evidence type="ECO:0000256" key="3">
    <source>
        <dbReference type="ARBA" id="ARBA00023274"/>
    </source>
</evidence>
<accession>A0A2H0UGJ4</accession>
<evidence type="ECO:0000313" key="8">
    <source>
        <dbReference type="Proteomes" id="UP000229315"/>
    </source>
</evidence>
<dbReference type="GO" id="GO:0006412">
    <property type="term" value="P:translation"/>
    <property type="evidence" value="ECO:0007669"/>
    <property type="project" value="UniProtKB-UniRule"/>
</dbReference>
<dbReference type="InterPro" id="IPR035977">
    <property type="entry name" value="Ribosomal_bL36_sp"/>
</dbReference>
<dbReference type="InterPro" id="IPR047621">
    <property type="entry name" value="Ribosomal_L36_bact"/>
</dbReference>
<dbReference type="GO" id="GO:0005840">
    <property type="term" value="C:ribosome"/>
    <property type="evidence" value="ECO:0007669"/>
    <property type="project" value="UniProtKB-KW"/>
</dbReference>
<dbReference type="SUPFAM" id="SSF57840">
    <property type="entry name" value="Ribosomal protein L36"/>
    <property type="match status" value="1"/>
</dbReference>
<reference evidence="8" key="1">
    <citation type="submission" date="2017-09" db="EMBL/GenBank/DDBJ databases">
        <title>Depth-based differentiation of microbial function through sediment-hosted aquifers and enrichment of novel symbionts in the deep terrestrial subsurface.</title>
        <authorList>
            <person name="Probst A.J."/>
            <person name="Ladd B."/>
            <person name="Jarett J.K."/>
            <person name="Geller-Mcgrath D.E."/>
            <person name="Sieber C.M.K."/>
            <person name="Emerson J.B."/>
            <person name="Anantharaman K."/>
            <person name="Thomas B.C."/>
            <person name="Malmstrom R."/>
            <person name="Stieglmeier M."/>
            <person name="Klingl A."/>
            <person name="Woyke T."/>
            <person name="Ryan C.M."/>
            <person name="Banfield J.F."/>
        </authorList>
    </citation>
    <scope>NUCLEOTIDE SEQUENCE [LARGE SCALE GENOMIC DNA]</scope>
</reference>
<feature type="region of interest" description="Disordered" evidence="6">
    <location>
        <begin position="1"/>
        <end position="38"/>
    </location>
</feature>
<evidence type="ECO:0000313" key="7">
    <source>
        <dbReference type="EMBL" id="PIR85528.1"/>
    </source>
</evidence>
<sequence length="38" mass="4659">MKVRASVKKQHPDDILVKRRGRLYRINKKNPRRKMRQG</sequence>
<dbReference type="EMBL" id="PFBH01000001">
    <property type="protein sequence ID" value="PIR85528.1"/>
    <property type="molecule type" value="Genomic_DNA"/>
</dbReference>
<dbReference type="Pfam" id="PF00444">
    <property type="entry name" value="Ribosomal_L36"/>
    <property type="match status" value="1"/>
</dbReference>
<dbReference type="PANTHER" id="PTHR47781">
    <property type="entry name" value="50S RIBOSOMAL PROTEIN L36 2"/>
    <property type="match status" value="1"/>
</dbReference>
<dbReference type="Proteomes" id="UP000229315">
    <property type="component" value="Unassembled WGS sequence"/>
</dbReference>
<keyword evidence="2 4" id="KW-0689">Ribosomal protein</keyword>
<proteinExistence type="inferred from homology"/>
<evidence type="ECO:0000256" key="1">
    <source>
        <dbReference type="ARBA" id="ARBA00007645"/>
    </source>
</evidence>
<dbReference type="HAMAP" id="MF_00251">
    <property type="entry name" value="Ribosomal_bL36"/>
    <property type="match status" value="1"/>
</dbReference>
<dbReference type="GO" id="GO:0003735">
    <property type="term" value="F:structural constituent of ribosome"/>
    <property type="evidence" value="ECO:0007669"/>
    <property type="project" value="InterPro"/>
</dbReference>
<protein>
    <recommendedName>
        <fullName evidence="4">Large ribosomal subunit protein bL36</fullName>
    </recommendedName>
</protein>
<gene>
    <name evidence="4" type="primary">rpmJ</name>
    <name evidence="7" type="ORF">COU15_00325</name>
</gene>
<dbReference type="GO" id="GO:1990904">
    <property type="term" value="C:ribonucleoprotein complex"/>
    <property type="evidence" value="ECO:0007669"/>
    <property type="project" value="UniProtKB-KW"/>
</dbReference>
<dbReference type="PANTHER" id="PTHR47781:SF1">
    <property type="entry name" value="LARGE RIBOSOMAL SUBUNIT PROTEIN BL36B"/>
    <property type="match status" value="1"/>
</dbReference>
<dbReference type="NCBIfam" id="TIGR01022">
    <property type="entry name" value="rpmJ_bact"/>
    <property type="match status" value="1"/>
</dbReference>
<dbReference type="AlphaFoldDB" id="A0A2H0UGJ4"/>
<name>A0A2H0UGJ4_9BACT</name>